<accession>A0A914E1B7</accession>
<feature type="transmembrane region" description="Helical" evidence="2">
    <location>
        <begin position="26"/>
        <end position="45"/>
    </location>
</feature>
<dbReference type="InterPro" id="IPR036259">
    <property type="entry name" value="MFS_trans_sf"/>
</dbReference>
<feature type="transmembrane region" description="Helical" evidence="2">
    <location>
        <begin position="310"/>
        <end position="335"/>
    </location>
</feature>
<dbReference type="AlphaFoldDB" id="A0A914E1B7"/>
<feature type="transmembrane region" description="Helical" evidence="2">
    <location>
        <begin position="51"/>
        <end position="74"/>
    </location>
</feature>
<dbReference type="Pfam" id="PF07690">
    <property type="entry name" value="MFS_1"/>
    <property type="match status" value="1"/>
</dbReference>
<dbReference type="InterPro" id="IPR020846">
    <property type="entry name" value="MFS_dom"/>
</dbReference>
<feature type="transmembrane region" description="Helical" evidence="2">
    <location>
        <begin position="251"/>
        <end position="271"/>
    </location>
</feature>
<evidence type="ECO:0000256" key="2">
    <source>
        <dbReference type="SAM" id="Phobius"/>
    </source>
</evidence>
<reference evidence="5" key="1">
    <citation type="submission" date="2022-11" db="UniProtKB">
        <authorList>
            <consortium name="WormBaseParasite"/>
        </authorList>
    </citation>
    <scope>IDENTIFICATION</scope>
</reference>
<dbReference type="SUPFAM" id="SSF103473">
    <property type="entry name" value="MFS general substrate transporter"/>
    <property type="match status" value="1"/>
</dbReference>
<dbReference type="Proteomes" id="UP000887540">
    <property type="component" value="Unplaced"/>
</dbReference>
<dbReference type="PROSITE" id="PS50850">
    <property type="entry name" value="MFS"/>
    <property type="match status" value="1"/>
</dbReference>
<keyword evidence="2" id="KW-1133">Transmembrane helix</keyword>
<feature type="transmembrane region" description="Helical" evidence="2">
    <location>
        <begin position="277"/>
        <end position="298"/>
    </location>
</feature>
<dbReference type="InterPro" id="IPR011701">
    <property type="entry name" value="MFS"/>
</dbReference>
<dbReference type="PANTHER" id="PTHR45757:SF17">
    <property type="entry name" value="MAJOR FACILITATOR SUPERFAMILY (MFS) PROFILE DOMAIN-CONTAINING PROTEIN"/>
    <property type="match status" value="1"/>
</dbReference>
<feature type="transmembrane region" description="Helical" evidence="2">
    <location>
        <begin position="347"/>
        <end position="366"/>
    </location>
</feature>
<proteinExistence type="predicted"/>
<protein>
    <submittedName>
        <fullName evidence="5">Major facilitator superfamily (MFS) profile domain-containing protein</fullName>
    </submittedName>
</protein>
<keyword evidence="2" id="KW-0812">Transmembrane</keyword>
<name>A0A914E1B7_9BILA</name>
<feature type="transmembrane region" description="Helical" evidence="2">
    <location>
        <begin position="86"/>
        <end position="106"/>
    </location>
</feature>
<keyword evidence="2" id="KW-0472">Membrane</keyword>
<evidence type="ECO:0000313" key="4">
    <source>
        <dbReference type="Proteomes" id="UP000887540"/>
    </source>
</evidence>
<feature type="transmembrane region" description="Helical" evidence="2">
    <location>
        <begin position="118"/>
        <end position="138"/>
    </location>
</feature>
<keyword evidence="4" id="KW-1185">Reference proteome</keyword>
<evidence type="ECO:0000256" key="1">
    <source>
        <dbReference type="ARBA" id="ARBA00004141"/>
    </source>
</evidence>
<feature type="domain" description="Major facilitator superfamily (MFS) profile" evidence="3">
    <location>
        <begin position="1"/>
        <end position="393"/>
    </location>
</feature>
<organism evidence="4 5">
    <name type="scientific">Acrobeloides nanus</name>
    <dbReference type="NCBI Taxonomy" id="290746"/>
    <lineage>
        <taxon>Eukaryota</taxon>
        <taxon>Metazoa</taxon>
        <taxon>Ecdysozoa</taxon>
        <taxon>Nematoda</taxon>
        <taxon>Chromadorea</taxon>
        <taxon>Rhabditida</taxon>
        <taxon>Tylenchina</taxon>
        <taxon>Cephalobomorpha</taxon>
        <taxon>Cephaloboidea</taxon>
        <taxon>Cephalobidae</taxon>
        <taxon>Acrobeloides</taxon>
    </lineage>
</organism>
<dbReference type="GO" id="GO:0022857">
    <property type="term" value="F:transmembrane transporter activity"/>
    <property type="evidence" value="ECO:0007669"/>
    <property type="project" value="InterPro"/>
</dbReference>
<feature type="transmembrane region" description="Helical" evidence="2">
    <location>
        <begin position="180"/>
        <end position="203"/>
    </location>
</feature>
<dbReference type="PANTHER" id="PTHR45757">
    <property type="entry name" value="PROTEIN CBG23364-RELATED"/>
    <property type="match status" value="1"/>
</dbReference>
<comment type="subcellular location">
    <subcellularLocation>
        <location evidence="1">Membrane</location>
        <topology evidence="1">Multi-pass membrane protein</topology>
    </subcellularLocation>
</comment>
<evidence type="ECO:0000259" key="3">
    <source>
        <dbReference type="PROSITE" id="PS50850"/>
    </source>
</evidence>
<dbReference type="WBParaSite" id="ACRNAN_scaffold5243.g28275.t1">
    <property type="protein sequence ID" value="ACRNAN_scaffold5243.g28275.t1"/>
    <property type="gene ID" value="ACRNAN_scaffold5243.g28275"/>
</dbReference>
<dbReference type="Gene3D" id="1.20.1250.20">
    <property type="entry name" value="MFS general substrate transporter like domains"/>
    <property type="match status" value="2"/>
</dbReference>
<evidence type="ECO:0000313" key="5">
    <source>
        <dbReference type="WBParaSite" id="ACRNAN_scaffold5243.g28275.t1"/>
    </source>
</evidence>
<feature type="transmembrane region" description="Helical" evidence="2">
    <location>
        <begin position="209"/>
        <end position="230"/>
    </location>
</feature>
<dbReference type="GO" id="GO:0016020">
    <property type="term" value="C:membrane"/>
    <property type="evidence" value="ECO:0007669"/>
    <property type="project" value="UniProtKB-SubCell"/>
</dbReference>
<sequence length="393" mass="44042">MWAVAAGSIIGAFPFNWLYTHFGARYVFLIAGMTSAIATFVIPTAAELGLWVFAIARFFQGLAFSANFAGIGIICSRWAPLKQTGLFLAVLTSFTPISSLFTNPISGILCETLGWPSVYYFHAGASALLFTLWYMCYLDKPEDHNMVSKKEVQKIHADKSIAHIEMDSFIPYWEIIKNPVILTVWFNALANIGTSSFLLMYSPTYFNKVLNFGIAQTGFLGSTIFLNIAFKWTSGYLSDAWKLKPERLKMIGFNSFALLVPACLYFSLGFVPNEYPWVAVVMTLSIQICTGANCGGYYKCGTLVARQYSHFVVANIQFFKCITLFTGPALMSIFVQNEESKDQWRHVFIVNGILLVTANALFCFMATDKPAEFTKIVRKTDEEKKLYCAIEDI</sequence>